<evidence type="ECO:0000313" key="1">
    <source>
        <dbReference type="EMBL" id="EDN01072.1"/>
    </source>
</evidence>
<sequence length="39" mass="4598">MFQDFRLFLHNFTRDPKGPFTPPSPQYTRKTGHGFIVCI</sequence>
<dbReference type="AlphaFoldDB" id="A6NS34"/>
<reference evidence="1 2" key="1">
    <citation type="submission" date="2007-04" db="EMBL/GenBank/DDBJ databases">
        <authorList>
            <person name="Fulton L."/>
            <person name="Clifton S."/>
            <person name="Fulton B."/>
            <person name="Xu J."/>
            <person name="Minx P."/>
            <person name="Pepin K.H."/>
            <person name="Johnson M."/>
            <person name="Thiruvilangam P."/>
            <person name="Bhonagiri V."/>
            <person name="Nash W.E."/>
            <person name="Mardis E.R."/>
            <person name="Wilson R.K."/>
        </authorList>
    </citation>
    <scope>NUCLEOTIDE SEQUENCE [LARGE SCALE GENOMIC DNA]</scope>
    <source>
        <strain evidence="1 2">ATCC 29799</strain>
    </source>
</reference>
<dbReference type="EMBL" id="AAXG02000007">
    <property type="protein sequence ID" value="EDN01072.1"/>
    <property type="molecule type" value="Genomic_DNA"/>
</dbReference>
<keyword evidence="2" id="KW-1185">Reference proteome</keyword>
<gene>
    <name evidence="1" type="ORF">BACCAP_01012</name>
</gene>
<evidence type="ECO:0000313" key="2">
    <source>
        <dbReference type="Proteomes" id="UP000003639"/>
    </source>
</evidence>
<accession>A6NS34</accession>
<comment type="caution">
    <text evidence="1">The sequence shown here is derived from an EMBL/GenBank/DDBJ whole genome shotgun (WGS) entry which is preliminary data.</text>
</comment>
<name>A6NS34_9FIRM</name>
<protein>
    <submittedName>
        <fullName evidence="1">Uncharacterized protein</fullName>
    </submittedName>
</protein>
<proteinExistence type="predicted"/>
<dbReference type="Proteomes" id="UP000003639">
    <property type="component" value="Unassembled WGS sequence"/>
</dbReference>
<reference evidence="1 2" key="2">
    <citation type="submission" date="2007-06" db="EMBL/GenBank/DDBJ databases">
        <title>Draft genome sequence of Pseudoflavonifractor capillosus ATCC 29799.</title>
        <authorList>
            <person name="Sudarsanam P."/>
            <person name="Ley R."/>
            <person name="Guruge J."/>
            <person name="Turnbaugh P.J."/>
            <person name="Mahowald M."/>
            <person name="Liep D."/>
            <person name="Gordon J."/>
        </authorList>
    </citation>
    <scope>NUCLEOTIDE SEQUENCE [LARGE SCALE GENOMIC DNA]</scope>
    <source>
        <strain evidence="1 2">ATCC 29799</strain>
    </source>
</reference>
<organism evidence="1 2">
    <name type="scientific">Pseudoflavonifractor capillosus ATCC 29799</name>
    <dbReference type="NCBI Taxonomy" id="411467"/>
    <lineage>
        <taxon>Bacteria</taxon>
        <taxon>Bacillati</taxon>
        <taxon>Bacillota</taxon>
        <taxon>Clostridia</taxon>
        <taxon>Eubacteriales</taxon>
        <taxon>Oscillospiraceae</taxon>
        <taxon>Pseudoflavonifractor</taxon>
    </lineage>
</organism>